<accession>A0A0W0GDH3</accession>
<evidence type="ECO:0000313" key="2">
    <source>
        <dbReference type="EMBL" id="KTB46562.1"/>
    </source>
</evidence>
<keyword evidence="1" id="KW-0812">Transmembrane</keyword>
<sequence length="172" mass="18610">MAFLTIARVSIYGLSFLFGIVVLGLSAGFVTPLVQVFGALPQGAAFLGLGIAAGVFNLLTLPILIIVGAIRKKVVNVLELPILGFLTILWLIESILTTQQLGSLQCDILRGEALSLCQRLQAIQGLSFVIWLLLFIYIIITVVFCANGKASWQGEAQKENKGRTTYQYPPSV</sequence>
<dbReference type="AlphaFoldDB" id="A0A0W0GDH3"/>
<reference evidence="2 3" key="1">
    <citation type="submission" date="2015-12" db="EMBL/GenBank/DDBJ databases">
        <title>Draft genome sequence of Moniliophthora roreri, the causal agent of frosty pod rot of cacao.</title>
        <authorList>
            <person name="Aime M.C."/>
            <person name="Diaz-Valderrama J.R."/>
            <person name="Kijpornyongpan T."/>
            <person name="Phillips-Mora W."/>
        </authorList>
    </citation>
    <scope>NUCLEOTIDE SEQUENCE [LARGE SCALE GENOMIC DNA]</scope>
    <source>
        <strain evidence="2 3">MCA 2952</strain>
    </source>
</reference>
<name>A0A0W0GDH3_MONRR</name>
<evidence type="ECO:0000256" key="1">
    <source>
        <dbReference type="SAM" id="Phobius"/>
    </source>
</evidence>
<keyword evidence="1" id="KW-1133">Transmembrane helix</keyword>
<proteinExistence type="predicted"/>
<keyword evidence="1" id="KW-0472">Membrane</keyword>
<feature type="transmembrane region" description="Helical" evidence="1">
    <location>
        <begin position="12"/>
        <end position="38"/>
    </location>
</feature>
<protein>
    <recommendedName>
        <fullName evidence="4">MARVEL domain-containing protein</fullName>
    </recommendedName>
</protein>
<dbReference type="Proteomes" id="UP000054988">
    <property type="component" value="Unassembled WGS sequence"/>
</dbReference>
<comment type="caution">
    <text evidence="2">The sequence shown here is derived from an EMBL/GenBank/DDBJ whole genome shotgun (WGS) entry which is preliminary data.</text>
</comment>
<feature type="transmembrane region" description="Helical" evidence="1">
    <location>
        <begin position="74"/>
        <end position="92"/>
    </location>
</feature>
<gene>
    <name evidence="2" type="ORF">WG66_854</name>
</gene>
<evidence type="ECO:0000313" key="3">
    <source>
        <dbReference type="Proteomes" id="UP000054988"/>
    </source>
</evidence>
<organism evidence="2 3">
    <name type="scientific">Moniliophthora roreri</name>
    <name type="common">Frosty pod rot fungus</name>
    <name type="synonym">Monilia roreri</name>
    <dbReference type="NCBI Taxonomy" id="221103"/>
    <lineage>
        <taxon>Eukaryota</taxon>
        <taxon>Fungi</taxon>
        <taxon>Dikarya</taxon>
        <taxon>Basidiomycota</taxon>
        <taxon>Agaricomycotina</taxon>
        <taxon>Agaricomycetes</taxon>
        <taxon>Agaricomycetidae</taxon>
        <taxon>Agaricales</taxon>
        <taxon>Marasmiineae</taxon>
        <taxon>Marasmiaceae</taxon>
        <taxon>Moniliophthora</taxon>
    </lineage>
</organism>
<feature type="transmembrane region" description="Helical" evidence="1">
    <location>
        <begin position="44"/>
        <end position="67"/>
    </location>
</feature>
<evidence type="ECO:0008006" key="4">
    <source>
        <dbReference type="Google" id="ProtNLM"/>
    </source>
</evidence>
<feature type="transmembrane region" description="Helical" evidence="1">
    <location>
        <begin position="128"/>
        <end position="148"/>
    </location>
</feature>
<dbReference type="EMBL" id="LATX01000315">
    <property type="protein sequence ID" value="KTB46562.1"/>
    <property type="molecule type" value="Genomic_DNA"/>
</dbReference>